<evidence type="ECO:0000313" key="2">
    <source>
        <dbReference type="EMBL" id="OUM19779.1"/>
    </source>
</evidence>
<dbReference type="EMBL" id="NHOC01000010">
    <property type="protein sequence ID" value="OUM19779.1"/>
    <property type="molecule type" value="Genomic_DNA"/>
</dbReference>
<evidence type="ECO:0000259" key="1">
    <source>
        <dbReference type="Pfam" id="PF17853"/>
    </source>
</evidence>
<sequence>MSRKSRSNDLQLREKLETALPMLEHGFIYSVIMGQDTAGLMEQYRELLGIHQKYGCFLVLAAQPPKKDADSIQWNLNLNRMYERIRELTHEIFSAICGPLMGDKVLCVVMCDTQEDEYTTRLHMMEQAKELNRRLTTAVGQQFQIGIGSVVPVKELARSHKQAINALRQNKGEVCHFNDLPLQKS</sequence>
<name>A0A252F224_9FIRM</name>
<dbReference type="Pfam" id="PF17853">
    <property type="entry name" value="GGDEF_2"/>
    <property type="match status" value="1"/>
</dbReference>
<organism evidence="2 3">
    <name type="scientific">Butyricicoccus porcorum</name>
    <dbReference type="NCBI Taxonomy" id="1945634"/>
    <lineage>
        <taxon>Bacteria</taxon>
        <taxon>Bacillati</taxon>
        <taxon>Bacillota</taxon>
        <taxon>Clostridia</taxon>
        <taxon>Eubacteriales</taxon>
        <taxon>Butyricicoccaceae</taxon>
        <taxon>Butyricicoccus</taxon>
    </lineage>
</organism>
<dbReference type="AlphaFoldDB" id="A0A252F224"/>
<feature type="domain" description="CdaR GGDEF-like" evidence="1">
    <location>
        <begin position="55"/>
        <end position="168"/>
    </location>
</feature>
<dbReference type="RefSeq" id="WP_087021618.1">
    <property type="nucleotide sequence ID" value="NZ_CP178353.1"/>
</dbReference>
<evidence type="ECO:0000313" key="3">
    <source>
        <dbReference type="Proteomes" id="UP000194903"/>
    </source>
</evidence>
<keyword evidence="3" id="KW-1185">Reference proteome</keyword>
<dbReference type="Proteomes" id="UP000194903">
    <property type="component" value="Unassembled WGS sequence"/>
</dbReference>
<accession>A0A252F224</accession>
<reference evidence="2 3" key="1">
    <citation type="submission" date="2017-05" db="EMBL/GenBank/DDBJ databases">
        <title>Butyricicoccus porcorum sp. nov. a butyrate-producing bacterium from the swine intestinal tract.</title>
        <authorList>
            <person name="Trachsel J."/>
            <person name="Humphrey S."/>
            <person name="Allen H.K."/>
        </authorList>
    </citation>
    <scope>NUCLEOTIDE SEQUENCE [LARGE SCALE GENOMIC DNA]</scope>
    <source>
        <strain evidence="2">BB10</strain>
    </source>
</reference>
<protein>
    <recommendedName>
        <fullName evidence="1">CdaR GGDEF-like domain-containing protein</fullName>
    </recommendedName>
</protein>
<comment type="caution">
    <text evidence="2">The sequence shown here is derived from an EMBL/GenBank/DDBJ whole genome shotgun (WGS) entry which is preliminary data.</text>
</comment>
<proteinExistence type="predicted"/>
<dbReference type="InterPro" id="IPR041522">
    <property type="entry name" value="CdaR_GGDEF"/>
</dbReference>
<gene>
    <name evidence="2" type="ORF">CBW42_11510</name>
</gene>